<dbReference type="PROSITE" id="PS00344">
    <property type="entry name" value="GATA_ZN_FINGER_1"/>
    <property type="match status" value="1"/>
</dbReference>
<dbReference type="Pfam" id="PF00320">
    <property type="entry name" value="GATA"/>
    <property type="match status" value="1"/>
</dbReference>
<feature type="compositionally biased region" description="Basic and acidic residues" evidence="11">
    <location>
        <begin position="142"/>
        <end position="159"/>
    </location>
</feature>
<keyword evidence="3 10" id="KW-0863">Zinc-finger</keyword>
<dbReference type="GO" id="GO:0006355">
    <property type="term" value="P:regulation of DNA-templated transcription"/>
    <property type="evidence" value="ECO:0007669"/>
    <property type="project" value="InterPro"/>
</dbReference>
<gene>
    <name evidence="13" type="ORF">FSB_LOCUS4504</name>
</gene>
<evidence type="ECO:0000256" key="8">
    <source>
        <dbReference type="ARBA" id="ARBA00023242"/>
    </source>
</evidence>
<dbReference type="EMBL" id="OIVN01000225">
    <property type="protein sequence ID" value="SPC76622.1"/>
    <property type="molecule type" value="Genomic_DNA"/>
</dbReference>
<dbReference type="CDD" id="cd00202">
    <property type="entry name" value="ZnF_GATA"/>
    <property type="match status" value="1"/>
</dbReference>
<reference evidence="13" key="1">
    <citation type="submission" date="2018-02" db="EMBL/GenBank/DDBJ databases">
        <authorList>
            <person name="Cohen D.B."/>
            <person name="Kent A.D."/>
        </authorList>
    </citation>
    <scope>NUCLEOTIDE SEQUENCE</scope>
</reference>
<evidence type="ECO:0000256" key="2">
    <source>
        <dbReference type="ARBA" id="ARBA00022723"/>
    </source>
</evidence>
<sequence length="306" mass="34152">MNPAYYNSPPSPFPLDLNKDQHHQLLLSPTPQVSSSSSSFSNPIFFNQAQDQGGCYYMALNHFQNDQEVDKSVSHGGSCDHISLKNESDNEHKFSFWNKESKIEDQSETSSVKWMPSKMRMMKKMISSEQTSHVEPLNSMHKFEDHKQSTAPSKADDTRNNSFNNNNNNATVRVCADCNTTKTPLWRSGPRGPKSLCNACGIRQRKARRAMAAAAAAANGTILAAANPPSMKSKVQHKDKKSSNGYVPKFKKKCKPNTPTRGRKKLCFEDFTISLSKNSAFQRVFPQDEKEAAILLMALSYGLVHG</sequence>
<feature type="region of interest" description="Disordered" evidence="11">
    <location>
        <begin position="229"/>
        <end position="251"/>
    </location>
</feature>
<evidence type="ECO:0000256" key="6">
    <source>
        <dbReference type="ARBA" id="ARBA00023125"/>
    </source>
</evidence>
<accession>A0A2N9EP63</accession>
<dbReference type="PANTHER" id="PTHR47255:SF4">
    <property type="entry name" value="GATA ZINC FINGER DOMAIN-CONTAINING PROTEIN 12"/>
    <property type="match status" value="1"/>
</dbReference>
<dbReference type="PANTHER" id="PTHR47255">
    <property type="entry name" value="GATA TRANSCRIPTION FACTOR 22-RELATED"/>
    <property type="match status" value="1"/>
</dbReference>
<keyword evidence="2" id="KW-0479">Metal-binding</keyword>
<evidence type="ECO:0000256" key="5">
    <source>
        <dbReference type="ARBA" id="ARBA00023015"/>
    </source>
</evidence>
<evidence type="ECO:0000256" key="7">
    <source>
        <dbReference type="ARBA" id="ARBA00023163"/>
    </source>
</evidence>
<evidence type="ECO:0000256" key="3">
    <source>
        <dbReference type="ARBA" id="ARBA00022771"/>
    </source>
</evidence>
<dbReference type="GO" id="GO:0008270">
    <property type="term" value="F:zinc ion binding"/>
    <property type="evidence" value="ECO:0007669"/>
    <property type="project" value="UniProtKB-KW"/>
</dbReference>
<dbReference type="FunFam" id="3.30.50.10:FF:000055">
    <property type="entry name" value="GATA transcription factor 21"/>
    <property type="match status" value="1"/>
</dbReference>
<proteinExistence type="inferred from homology"/>
<dbReference type="InterPro" id="IPR000679">
    <property type="entry name" value="Znf_GATA"/>
</dbReference>
<dbReference type="AlphaFoldDB" id="A0A2N9EP63"/>
<evidence type="ECO:0000259" key="12">
    <source>
        <dbReference type="PROSITE" id="PS50114"/>
    </source>
</evidence>
<dbReference type="InterPro" id="IPR013088">
    <property type="entry name" value="Znf_NHR/GATA"/>
</dbReference>
<evidence type="ECO:0000313" key="13">
    <source>
        <dbReference type="EMBL" id="SPC76622.1"/>
    </source>
</evidence>
<keyword evidence="6" id="KW-0238">DNA-binding</keyword>
<keyword evidence="4" id="KW-0862">Zinc</keyword>
<evidence type="ECO:0000256" key="10">
    <source>
        <dbReference type="PROSITE-ProRule" id="PRU00094"/>
    </source>
</evidence>
<evidence type="ECO:0000256" key="1">
    <source>
        <dbReference type="ARBA" id="ARBA00004123"/>
    </source>
</evidence>
<name>A0A2N9EP63_FAGSY</name>
<dbReference type="SUPFAM" id="SSF57716">
    <property type="entry name" value="Glucocorticoid receptor-like (DNA-binding domain)"/>
    <property type="match status" value="1"/>
</dbReference>
<dbReference type="InterPro" id="IPR052138">
    <property type="entry name" value="GATA_ZnFinger_Domain"/>
</dbReference>
<dbReference type="SMART" id="SM00401">
    <property type="entry name" value="ZnF_GATA"/>
    <property type="match status" value="1"/>
</dbReference>
<comment type="similarity">
    <text evidence="9">Belongs to the type IV zinc-finger family. Class B subfamily.</text>
</comment>
<protein>
    <recommendedName>
        <fullName evidence="12">GATA-type domain-containing protein</fullName>
    </recommendedName>
</protein>
<keyword evidence="7" id="KW-0804">Transcription</keyword>
<dbReference type="Gene3D" id="3.30.50.10">
    <property type="entry name" value="Erythroid Transcription Factor GATA-1, subunit A"/>
    <property type="match status" value="1"/>
</dbReference>
<dbReference type="PROSITE" id="PS50114">
    <property type="entry name" value="GATA_ZN_FINGER_2"/>
    <property type="match status" value="1"/>
</dbReference>
<feature type="domain" description="GATA-type" evidence="12">
    <location>
        <begin position="169"/>
        <end position="205"/>
    </location>
</feature>
<feature type="region of interest" description="Disordered" evidence="11">
    <location>
        <begin position="142"/>
        <end position="165"/>
    </location>
</feature>
<evidence type="ECO:0000256" key="4">
    <source>
        <dbReference type="ARBA" id="ARBA00022833"/>
    </source>
</evidence>
<organism evidence="13">
    <name type="scientific">Fagus sylvatica</name>
    <name type="common">Beechnut</name>
    <dbReference type="NCBI Taxonomy" id="28930"/>
    <lineage>
        <taxon>Eukaryota</taxon>
        <taxon>Viridiplantae</taxon>
        <taxon>Streptophyta</taxon>
        <taxon>Embryophyta</taxon>
        <taxon>Tracheophyta</taxon>
        <taxon>Spermatophyta</taxon>
        <taxon>Magnoliopsida</taxon>
        <taxon>eudicotyledons</taxon>
        <taxon>Gunneridae</taxon>
        <taxon>Pentapetalae</taxon>
        <taxon>rosids</taxon>
        <taxon>fabids</taxon>
        <taxon>Fagales</taxon>
        <taxon>Fagaceae</taxon>
        <taxon>Fagus</taxon>
    </lineage>
</organism>
<comment type="subcellular location">
    <subcellularLocation>
        <location evidence="1">Nucleus</location>
    </subcellularLocation>
</comment>
<evidence type="ECO:0000256" key="11">
    <source>
        <dbReference type="SAM" id="MobiDB-lite"/>
    </source>
</evidence>
<dbReference type="GO" id="GO:0000976">
    <property type="term" value="F:transcription cis-regulatory region binding"/>
    <property type="evidence" value="ECO:0007669"/>
    <property type="project" value="UniProtKB-ARBA"/>
</dbReference>
<dbReference type="GO" id="GO:0005634">
    <property type="term" value="C:nucleus"/>
    <property type="evidence" value="ECO:0007669"/>
    <property type="project" value="UniProtKB-SubCell"/>
</dbReference>
<evidence type="ECO:0000256" key="9">
    <source>
        <dbReference type="ARBA" id="ARBA00024019"/>
    </source>
</evidence>
<keyword evidence="8" id="KW-0539">Nucleus</keyword>
<keyword evidence="5" id="KW-0805">Transcription regulation</keyword>